<dbReference type="Pfam" id="PF00268">
    <property type="entry name" value="Ribonuc_red_sm"/>
    <property type="match status" value="1"/>
</dbReference>
<feature type="transmembrane region" description="Helical" evidence="4">
    <location>
        <begin position="147"/>
        <end position="172"/>
    </location>
</feature>
<dbReference type="GO" id="GO:0004748">
    <property type="term" value="F:ribonucleoside-diphosphate reductase activity, thioredoxin disulfide as acceptor"/>
    <property type="evidence" value="ECO:0007669"/>
    <property type="project" value="UniProtKB-EC"/>
</dbReference>
<protein>
    <recommendedName>
        <fullName evidence="3">ribonucleoside-diphosphate reductase</fullName>
        <ecNumber evidence="3">1.17.4.1</ecNumber>
    </recommendedName>
</protein>
<dbReference type="Gene3D" id="1.10.620.20">
    <property type="entry name" value="Ribonucleotide Reductase, subunit A"/>
    <property type="match status" value="1"/>
</dbReference>
<evidence type="ECO:0000313" key="6">
    <source>
        <dbReference type="Proteomes" id="UP000031586"/>
    </source>
</evidence>
<dbReference type="SUPFAM" id="SSF47240">
    <property type="entry name" value="Ferritin-like"/>
    <property type="match status" value="1"/>
</dbReference>
<name>A0A0C1VSJ3_9VIBR</name>
<dbReference type="AlphaFoldDB" id="A0A0C1VSJ3"/>
<dbReference type="PANTHER" id="PTHR23409:SF18">
    <property type="entry name" value="RIBONUCLEOSIDE-DIPHOSPHATE REDUCTASE SUBUNIT M2"/>
    <property type="match status" value="1"/>
</dbReference>
<dbReference type="InterPro" id="IPR033909">
    <property type="entry name" value="RNR_small"/>
</dbReference>
<sequence>MIVKNKFSLFPIQYEEIWQAYKTHEAAFWTTEELDFAQDLVDLAKLTEGEKHFIRHVLAFFAQSEGMINENLLTRFYGEIEIAEARCFLALQAFNEVIHAETYALQLETYIPDVEERERLFNAIENVPTVKRKAEWVMKWISSDKPLAMRLIAFGLVEGLFFAGSFCAIYYFRKRGLLAGLAASNDLIARDEGLHFSFSALLFKTLGQGKVTQQEFEEICREAVSIEKEFVTEALPVDLIGMNAELMCQYIEHTADVIAGLFGFNPIFGAENPFDYMRLLDMEGKTNFFEKRVTEYKRPQDRQLSFDADF</sequence>
<evidence type="ECO:0000256" key="3">
    <source>
        <dbReference type="ARBA" id="ARBA00012274"/>
    </source>
</evidence>
<proteinExistence type="inferred from homology"/>
<dbReference type="CDD" id="cd01049">
    <property type="entry name" value="RNRR2"/>
    <property type="match status" value="1"/>
</dbReference>
<dbReference type="InterPro" id="IPR000358">
    <property type="entry name" value="RNR_small_fam"/>
</dbReference>
<dbReference type="InterPro" id="IPR009078">
    <property type="entry name" value="Ferritin-like_SF"/>
</dbReference>
<dbReference type="InterPro" id="IPR012348">
    <property type="entry name" value="RNR-like"/>
</dbReference>
<comment type="cofactor">
    <cofactor evidence="1">
        <name>Fe cation</name>
        <dbReference type="ChEBI" id="CHEBI:24875"/>
    </cofactor>
</comment>
<comment type="similarity">
    <text evidence="2">Belongs to the ribonucleoside diphosphate reductase small chain family.</text>
</comment>
<dbReference type="EC" id="1.17.4.1" evidence="3"/>
<dbReference type="EMBL" id="JPRD01000017">
    <property type="protein sequence ID" value="KIF52868.1"/>
    <property type="molecule type" value="Genomic_DNA"/>
</dbReference>
<evidence type="ECO:0000256" key="4">
    <source>
        <dbReference type="SAM" id="Phobius"/>
    </source>
</evidence>
<dbReference type="Proteomes" id="UP000031586">
    <property type="component" value="Unassembled WGS sequence"/>
</dbReference>
<gene>
    <name evidence="5" type="ORF">H735_11830</name>
</gene>
<organism evidence="5 6">
    <name type="scientific">Vibrio owensii CAIM 1854 = LMG 25443</name>
    <dbReference type="NCBI Taxonomy" id="1229493"/>
    <lineage>
        <taxon>Bacteria</taxon>
        <taxon>Pseudomonadati</taxon>
        <taxon>Pseudomonadota</taxon>
        <taxon>Gammaproteobacteria</taxon>
        <taxon>Vibrionales</taxon>
        <taxon>Vibrionaceae</taxon>
        <taxon>Vibrio</taxon>
    </lineage>
</organism>
<dbReference type="RefSeq" id="WP_020195375.1">
    <property type="nucleotide sequence ID" value="NZ_BAOH01000020.1"/>
</dbReference>
<keyword evidence="4" id="KW-1133">Transmembrane helix</keyword>
<comment type="caution">
    <text evidence="5">The sequence shown here is derived from an EMBL/GenBank/DDBJ whole genome shotgun (WGS) entry which is preliminary data.</text>
</comment>
<dbReference type="PATRIC" id="fig|1229493.5.peg.1463"/>
<evidence type="ECO:0000256" key="1">
    <source>
        <dbReference type="ARBA" id="ARBA00001962"/>
    </source>
</evidence>
<accession>A0A0C1VSJ3</accession>
<dbReference type="GO" id="GO:0009263">
    <property type="term" value="P:deoxyribonucleotide biosynthetic process"/>
    <property type="evidence" value="ECO:0007669"/>
    <property type="project" value="InterPro"/>
</dbReference>
<evidence type="ECO:0000256" key="2">
    <source>
        <dbReference type="ARBA" id="ARBA00009303"/>
    </source>
</evidence>
<dbReference type="UniPathway" id="UPA00326"/>
<reference evidence="5 6" key="1">
    <citation type="submission" date="2014-07" db="EMBL/GenBank/DDBJ databases">
        <title>Unique and conserved regions in Vibrio harveyi and related species in comparison with the shrimp pathogen Vibrio harveyi CAIM 1792.</title>
        <authorList>
            <person name="Espinoza-Valles I."/>
            <person name="Vora G."/>
            <person name="Leekitcharoenphon P."/>
            <person name="Ussery D."/>
            <person name="Hoj L."/>
            <person name="Gomez-Gil B."/>
        </authorList>
    </citation>
    <scope>NUCLEOTIDE SEQUENCE [LARGE SCALE GENOMIC DNA]</scope>
    <source>
        <strain evidence="6">CAIM 1854 / LMG 25443</strain>
    </source>
</reference>
<keyword evidence="4" id="KW-0472">Membrane</keyword>
<keyword evidence="4" id="KW-0812">Transmembrane</keyword>
<evidence type="ECO:0000313" key="5">
    <source>
        <dbReference type="EMBL" id="KIF52868.1"/>
    </source>
</evidence>
<dbReference type="PANTHER" id="PTHR23409">
    <property type="entry name" value="RIBONUCLEOSIDE-DIPHOSPHATE REDUCTASE SMALL CHAIN"/>
    <property type="match status" value="1"/>
</dbReference>